<feature type="compositionally biased region" description="Polar residues" evidence="1">
    <location>
        <begin position="94"/>
        <end position="103"/>
    </location>
</feature>
<dbReference type="Proteomes" id="UP000193986">
    <property type="component" value="Unassembled WGS sequence"/>
</dbReference>
<dbReference type="PANTHER" id="PTHR13464:SF0">
    <property type="entry name" value="SAP30-BINDING PROTEIN"/>
    <property type="match status" value="1"/>
</dbReference>
<keyword evidence="3" id="KW-1185">Reference proteome</keyword>
<evidence type="ECO:0000256" key="1">
    <source>
        <dbReference type="SAM" id="MobiDB-lite"/>
    </source>
</evidence>
<dbReference type="Pfam" id="PF07818">
    <property type="entry name" value="HCNGP"/>
    <property type="match status" value="1"/>
</dbReference>
<dbReference type="EMBL" id="MCFC01000027">
    <property type="protein sequence ID" value="ORY29104.1"/>
    <property type="molecule type" value="Genomic_DNA"/>
</dbReference>
<feature type="region of interest" description="Disordered" evidence="1">
    <location>
        <begin position="244"/>
        <end position="317"/>
    </location>
</feature>
<feature type="region of interest" description="Disordered" evidence="1">
    <location>
        <begin position="142"/>
        <end position="168"/>
    </location>
</feature>
<sequence>MPRSPLRSSRVETSKPPSPPPRIRNNDHDSAAPSSSKSSLNDPVTSSTFPREQASRPPKEHSSSHTRDHPGQDPKSTSLRPSKRPRRSPSPTSATENLTHTAQSSLPATSLPSLSSASLPALGDLAEKSAEELDLTEDELFLRATRPPDMPGIDDWGIPPEVDPSEASPALTNKVQQFLRLKGAGQHVNTNLLASSAFANPHIYAKLVEFVDIDERATAFPSSGWLTRRNLEDLIPTYGPNALSEQQKARQEARKAAQEPGKRSEIKFAPGRKDDRERERDRERGKGREGKRDNGVARERVKGRREWDKGVGEKYKR</sequence>
<feature type="region of interest" description="Disordered" evidence="1">
    <location>
        <begin position="1"/>
        <end position="112"/>
    </location>
</feature>
<dbReference type="STRING" id="71784.A0A1Y2B2Z1"/>
<name>A0A1Y2B2Z1_9TREE</name>
<feature type="compositionally biased region" description="Basic and acidic residues" evidence="1">
    <location>
        <begin position="53"/>
        <end position="72"/>
    </location>
</feature>
<proteinExistence type="predicted"/>
<accession>A0A1Y2B2Z1</accession>
<organism evidence="2 3">
    <name type="scientific">Naematelia encephala</name>
    <dbReference type="NCBI Taxonomy" id="71784"/>
    <lineage>
        <taxon>Eukaryota</taxon>
        <taxon>Fungi</taxon>
        <taxon>Dikarya</taxon>
        <taxon>Basidiomycota</taxon>
        <taxon>Agaricomycotina</taxon>
        <taxon>Tremellomycetes</taxon>
        <taxon>Tremellales</taxon>
        <taxon>Naemateliaceae</taxon>
        <taxon>Naematelia</taxon>
    </lineage>
</organism>
<evidence type="ECO:0000313" key="2">
    <source>
        <dbReference type="EMBL" id="ORY29104.1"/>
    </source>
</evidence>
<protein>
    <submittedName>
        <fullName evidence="2">HCNGP-like protein-domain-containing protein</fullName>
    </submittedName>
</protein>
<dbReference type="PANTHER" id="PTHR13464">
    <property type="entry name" value="TRANSCRIPTIONAL REGULATOR PROTEIN HCNGP"/>
    <property type="match status" value="1"/>
</dbReference>
<dbReference type="AlphaFoldDB" id="A0A1Y2B2Z1"/>
<feature type="compositionally biased region" description="Basic and acidic residues" evidence="1">
    <location>
        <begin position="247"/>
        <end position="317"/>
    </location>
</feature>
<dbReference type="GO" id="GO:0006355">
    <property type="term" value="P:regulation of DNA-templated transcription"/>
    <property type="evidence" value="ECO:0007669"/>
    <property type="project" value="InterPro"/>
</dbReference>
<reference evidence="2 3" key="1">
    <citation type="submission" date="2016-07" db="EMBL/GenBank/DDBJ databases">
        <title>Pervasive Adenine N6-methylation of Active Genes in Fungi.</title>
        <authorList>
            <consortium name="DOE Joint Genome Institute"/>
            <person name="Mondo S.J."/>
            <person name="Dannebaum R.O."/>
            <person name="Kuo R.C."/>
            <person name="Labutti K."/>
            <person name="Haridas S."/>
            <person name="Kuo A."/>
            <person name="Salamov A."/>
            <person name="Ahrendt S.R."/>
            <person name="Lipzen A."/>
            <person name="Sullivan W."/>
            <person name="Andreopoulos W.B."/>
            <person name="Clum A."/>
            <person name="Lindquist E."/>
            <person name="Daum C."/>
            <person name="Ramamoorthy G.K."/>
            <person name="Gryganskyi A."/>
            <person name="Culley D."/>
            <person name="Magnuson J.K."/>
            <person name="James T.Y."/>
            <person name="O'Malley M.A."/>
            <person name="Stajich J.E."/>
            <person name="Spatafora J.W."/>
            <person name="Visel A."/>
            <person name="Grigoriev I.V."/>
        </authorList>
    </citation>
    <scope>NUCLEOTIDE SEQUENCE [LARGE SCALE GENOMIC DNA]</scope>
    <source>
        <strain evidence="2 3">68-887.2</strain>
    </source>
</reference>
<gene>
    <name evidence="2" type="ORF">BCR39DRAFT_176220</name>
</gene>
<dbReference type="GO" id="GO:0005634">
    <property type="term" value="C:nucleus"/>
    <property type="evidence" value="ECO:0007669"/>
    <property type="project" value="TreeGrafter"/>
</dbReference>
<feature type="compositionally biased region" description="Polar residues" evidence="1">
    <location>
        <begin position="40"/>
        <end position="50"/>
    </location>
</feature>
<evidence type="ECO:0000313" key="3">
    <source>
        <dbReference type="Proteomes" id="UP000193986"/>
    </source>
</evidence>
<dbReference type="InParanoid" id="A0A1Y2B2Z1"/>
<comment type="caution">
    <text evidence="2">The sequence shown here is derived from an EMBL/GenBank/DDBJ whole genome shotgun (WGS) entry which is preliminary data.</text>
</comment>
<dbReference type="OrthoDB" id="1714508at2759"/>
<dbReference type="InterPro" id="IPR012479">
    <property type="entry name" value="SAP30BP"/>
</dbReference>